<reference evidence="3 4" key="1">
    <citation type="submission" date="2018-05" db="EMBL/GenBank/DDBJ databases">
        <title>Genome sequencing and assembly of the regulated plant pathogen Lachnellula willkommii and related sister species for the development of diagnostic species identification markers.</title>
        <authorList>
            <person name="Giroux E."/>
            <person name="Bilodeau G."/>
        </authorList>
    </citation>
    <scope>NUCLEOTIDE SEQUENCE [LARGE SCALE GENOMIC DNA]</scope>
    <source>
        <strain evidence="3 4">CBS 197.66</strain>
    </source>
</reference>
<evidence type="ECO:0000313" key="3">
    <source>
        <dbReference type="EMBL" id="TVY41280.1"/>
    </source>
</evidence>
<dbReference type="SUPFAM" id="SSF46689">
    <property type="entry name" value="Homeodomain-like"/>
    <property type="match status" value="1"/>
</dbReference>
<evidence type="ECO:0000259" key="2">
    <source>
        <dbReference type="PROSITE" id="PS50090"/>
    </source>
</evidence>
<name>A0A8H8UEM4_9HELO</name>
<dbReference type="AlphaFoldDB" id="A0A8H8UEM4"/>
<accession>A0A8H8UEM4</accession>
<feature type="region of interest" description="Disordered" evidence="1">
    <location>
        <begin position="1"/>
        <end position="99"/>
    </location>
</feature>
<feature type="compositionally biased region" description="Low complexity" evidence="1">
    <location>
        <begin position="77"/>
        <end position="88"/>
    </location>
</feature>
<comment type="caution">
    <text evidence="3">The sequence shown here is derived from an EMBL/GenBank/DDBJ whole genome shotgun (WGS) entry which is preliminary data.</text>
</comment>
<feature type="compositionally biased region" description="Basic and acidic residues" evidence="1">
    <location>
        <begin position="1"/>
        <end position="10"/>
    </location>
</feature>
<dbReference type="InterPro" id="IPR001005">
    <property type="entry name" value="SANT/Myb"/>
</dbReference>
<organism evidence="3 4">
    <name type="scientific">Lachnellula subtilissima</name>
    <dbReference type="NCBI Taxonomy" id="602034"/>
    <lineage>
        <taxon>Eukaryota</taxon>
        <taxon>Fungi</taxon>
        <taxon>Dikarya</taxon>
        <taxon>Ascomycota</taxon>
        <taxon>Pezizomycotina</taxon>
        <taxon>Leotiomycetes</taxon>
        <taxon>Helotiales</taxon>
        <taxon>Lachnaceae</taxon>
        <taxon>Lachnellula</taxon>
    </lineage>
</organism>
<dbReference type="PROSITE" id="PS50090">
    <property type="entry name" value="MYB_LIKE"/>
    <property type="match status" value="1"/>
</dbReference>
<keyword evidence="4" id="KW-1185">Reference proteome</keyword>
<feature type="domain" description="Myb-like" evidence="2">
    <location>
        <begin position="90"/>
        <end position="161"/>
    </location>
</feature>
<sequence>MSKRSERTDLEFPFGVPSSSHTHHHHHHPTLADASVKLENSPSSGARNKRGVPGPGPAKLLAMSGPSGNVPMGGQEGPSMSSPSMGPPAKKSRTNTPWTPAEEQRLRTMRDAGNSWADIAKVRYNLSYHDEVAQAWKLSAKWQTFPQRTEGSVKKHWYKDMHYAEFAEDEGQALLNAIKEYDANKWKAIGLKVGKPPKIHDDTFQSLPQSISNSGSGIFNIGDLLASACFNWPLISAFYFWASRRAAEWRTKGPLSMEVFLGRELFVSWAFYFYWRNSLMGLALFTVDWTGWLSAIHSMVWFGLRSAVRSGAVC</sequence>
<evidence type="ECO:0000313" key="4">
    <source>
        <dbReference type="Proteomes" id="UP000462212"/>
    </source>
</evidence>
<dbReference type="Proteomes" id="UP000462212">
    <property type="component" value="Unassembled WGS sequence"/>
</dbReference>
<dbReference type="Gene3D" id="1.10.10.60">
    <property type="entry name" value="Homeodomain-like"/>
    <property type="match status" value="1"/>
</dbReference>
<gene>
    <name evidence="3" type="ORF">LSUB1_G002234</name>
</gene>
<protein>
    <recommendedName>
        <fullName evidence="2">Myb-like domain-containing protein</fullName>
    </recommendedName>
</protein>
<dbReference type="OrthoDB" id="2143914at2759"/>
<dbReference type="EMBL" id="QGMJ01000143">
    <property type="protein sequence ID" value="TVY41280.1"/>
    <property type="molecule type" value="Genomic_DNA"/>
</dbReference>
<dbReference type="InterPro" id="IPR009057">
    <property type="entry name" value="Homeodomain-like_sf"/>
</dbReference>
<proteinExistence type="predicted"/>
<evidence type="ECO:0000256" key="1">
    <source>
        <dbReference type="SAM" id="MobiDB-lite"/>
    </source>
</evidence>